<organism evidence="1 2">
    <name type="scientific">Fusarium decemcellulare</name>
    <dbReference type="NCBI Taxonomy" id="57161"/>
    <lineage>
        <taxon>Eukaryota</taxon>
        <taxon>Fungi</taxon>
        <taxon>Dikarya</taxon>
        <taxon>Ascomycota</taxon>
        <taxon>Pezizomycotina</taxon>
        <taxon>Sordariomycetes</taxon>
        <taxon>Hypocreomycetidae</taxon>
        <taxon>Hypocreales</taxon>
        <taxon>Nectriaceae</taxon>
        <taxon>Fusarium</taxon>
        <taxon>Fusarium decemcellulare species complex</taxon>
    </lineage>
</organism>
<sequence>MPRGACDSCRQRKIKCDQSSPICSPCRLSGLLCTYCTPRRKRGPKPRSRPTEVTTPREGLGLPTPNDCGPHAFTDFPSNAGSSLGITPEAHVEPGVIANPSPLTICHDNLFSHFAREGFTAEQSVEHCTNLYMQFVFPLLPIICESSFRSEASLELPPFTNEALSPLSTLTPDMIAAIRNYSLTASLCAMIAHLRPCDVYPEHDTIASLFLASSQAMLHPYAGYDISYPTSASLVIRILHASCYQMMGNSSLAWHTMDEAIRLAEQMRLYDENSYDGLDPIEAKLRRNAFWFLFSASRSASVVNGRKHALAEFHLPGLLTTVFCPDDSPPLLDQSRPENKDRFEDNLMCGFQRHHDVWRLGFSLLFDLDLFLATSSRTTGDTKLNDGQKKCLTESYLGFSSVLDDLPSFLQSPAMVCDTDSECEKHQRRAFWIQRANITLSFHHLRMLILDRFLPLKLLGVLGLSDDQLSIDLRKVEIAHEVLVLVSSVPLSALRANGEPLAEKLRYVCATLLEVTQRNESTLILTRAKKHLDALLDYLSKLESRVSDKLTEQYQQLCKIRVAIAGASGVTGSSIANALLDDAGKFEVTALARPASTEKREYVELANRGAIIKPVELKPSSDALVQALAGMDVVISSMTLLSLQEEMTLIEAAHEARVGRYVPSFFGPCCPPRGVMLAREMKEDILDHIKRLYLPYTAIDIGWWYQLALPALPSGKFGIKAEYSTTKIIGDGNMPWAMVFGYSQVHTQNEVWETLERVSGESVPREYETKEELLKTIAEGQAAISKNNLGSAVMLSLGMAQYKYLLGIRGDDTPEHAKYLGYLDVKELYPDVVATPFEKYVEDSFYGRIKTVYS</sequence>
<keyword evidence="2" id="KW-1185">Reference proteome</keyword>
<evidence type="ECO:0000313" key="2">
    <source>
        <dbReference type="Proteomes" id="UP001148629"/>
    </source>
</evidence>
<dbReference type="EMBL" id="JANRMS010000176">
    <property type="protein sequence ID" value="KAJ3544856.1"/>
    <property type="molecule type" value="Genomic_DNA"/>
</dbReference>
<proteinExistence type="predicted"/>
<accession>A0ACC1SR46</accession>
<name>A0ACC1SR46_9HYPO</name>
<comment type="caution">
    <text evidence="1">The sequence shown here is derived from an EMBL/GenBank/DDBJ whole genome shotgun (WGS) entry which is preliminary data.</text>
</comment>
<protein>
    <submittedName>
        <fullName evidence="1">Uncharacterized protein</fullName>
    </submittedName>
</protein>
<gene>
    <name evidence="1" type="ORF">NM208_g2821</name>
</gene>
<reference evidence="1" key="1">
    <citation type="submission" date="2022-08" db="EMBL/GenBank/DDBJ databases">
        <title>Genome Sequence of Fusarium decemcellulare.</title>
        <authorList>
            <person name="Buettner E."/>
        </authorList>
    </citation>
    <scope>NUCLEOTIDE SEQUENCE</scope>
    <source>
        <strain evidence="1">Babe19</strain>
    </source>
</reference>
<evidence type="ECO:0000313" key="1">
    <source>
        <dbReference type="EMBL" id="KAJ3544856.1"/>
    </source>
</evidence>
<dbReference type="Proteomes" id="UP001148629">
    <property type="component" value="Unassembled WGS sequence"/>
</dbReference>